<dbReference type="Gene3D" id="3.40.50.2300">
    <property type="match status" value="1"/>
</dbReference>
<evidence type="ECO:0000256" key="2">
    <source>
        <dbReference type="PROSITE-ProRule" id="PRU00169"/>
    </source>
</evidence>
<dbReference type="OrthoDB" id="1901654at2"/>
<keyword evidence="1 2" id="KW-0597">Phosphoprotein</keyword>
<dbReference type="InterPro" id="IPR001789">
    <property type="entry name" value="Sig_transdc_resp-reg_receiver"/>
</dbReference>
<dbReference type="GO" id="GO:0000160">
    <property type="term" value="P:phosphorelay signal transduction system"/>
    <property type="evidence" value="ECO:0007669"/>
    <property type="project" value="InterPro"/>
</dbReference>
<comment type="caution">
    <text evidence="4">The sequence shown here is derived from an EMBL/GenBank/DDBJ whole genome shotgun (WGS) entry which is preliminary data.</text>
</comment>
<dbReference type="Proteomes" id="UP000268857">
    <property type="component" value="Unassembled WGS sequence"/>
</dbReference>
<accession>A0A433N2U7</accession>
<dbReference type="InterPro" id="IPR050595">
    <property type="entry name" value="Bact_response_regulator"/>
</dbReference>
<feature type="modified residue" description="4-aspartylphosphate" evidence="2">
    <location>
        <position position="75"/>
    </location>
</feature>
<gene>
    <name evidence="4" type="ORF">PCC6912_47280</name>
</gene>
<name>A0A433N2U7_CHLFR</name>
<dbReference type="PANTHER" id="PTHR44591">
    <property type="entry name" value="STRESS RESPONSE REGULATOR PROTEIN 1"/>
    <property type="match status" value="1"/>
</dbReference>
<dbReference type="AlphaFoldDB" id="A0A433N2U7"/>
<dbReference type="EMBL" id="RSCJ01000024">
    <property type="protein sequence ID" value="RUR75497.1"/>
    <property type="molecule type" value="Genomic_DNA"/>
</dbReference>
<dbReference type="SUPFAM" id="SSF52172">
    <property type="entry name" value="CheY-like"/>
    <property type="match status" value="1"/>
</dbReference>
<feature type="domain" description="Response regulatory" evidence="3">
    <location>
        <begin position="26"/>
        <end position="143"/>
    </location>
</feature>
<dbReference type="InterPro" id="IPR011006">
    <property type="entry name" value="CheY-like_superfamily"/>
</dbReference>
<dbReference type="Pfam" id="PF00072">
    <property type="entry name" value="Response_reg"/>
    <property type="match status" value="1"/>
</dbReference>
<dbReference type="STRING" id="211165.GCA_000317285_03688"/>
<evidence type="ECO:0000313" key="5">
    <source>
        <dbReference type="Proteomes" id="UP000268857"/>
    </source>
</evidence>
<dbReference type="RefSeq" id="WP_016875756.1">
    <property type="nucleotide sequence ID" value="NZ_AJLN01000098.1"/>
</dbReference>
<evidence type="ECO:0000313" key="4">
    <source>
        <dbReference type="EMBL" id="RUR75497.1"/>
    </source>
</evidence>
<proteinExistence type="predicted"/>
<keyword evidence="5" id="KW-1185">Reference proteome</keyword>
<dbReference type="SMART" id="SM00448">
    <property type="entry name" value="REC"/>
    <property type="match status" value="1"/>
</dbReference>
<protein>
    <recommendedName>
        <fullName evidence="3">Response regulatory domain-containing protein</fullName>
    </recommendedName>
</protein>
<sequence>MILSSNSDYLHLKNDRNIFQSLDGLRILVVDDSADSCSLVSFILEGYGVKVMTAATALEGLEVIEKFQPNLLISDIVMPEIDGYSFIRQVRSLGSTLGKIPAIAVTAMCREEDFNLAIECGFQSCLSKPIDPTNLALEIAKLSQLLRPAYTEIGACIWTSPQL</sequence>
<evidence type="ECO:0000256" key="1">
    <source>
        <dbReference type="ARBA" id="ARBA00022553"/>
    </source>
</evidence>
<reference evidence="4 5" key="1">
    <citation type="journal article" date="2019" name="Genome Biol. Evol.">
        <title>Day and night: Metabolic profiles and evolutionary relationships of six axenic non-marine cyanobacteria.</title>
        <authorList>
            <person name="Will S.E."/>
            <person name="Henke P."/>
            <person name="Boedeker C."/>
            <person name="Huang S."/>
            <person name="Brinkmann H."/>
            <person name="Rohde M."/>
            <person name="Jarek M."/>
            <person name="Friedl T."/>
            <person name="Seufert S."/>
            <person name="Schumacher M."/>
            <person name="Overmann J."/>
            <person name="Neumann-Schaal M."/>
            <person name="Petersen J."/>
        </authorList>
    </citation>
    <scope>NUCLEOTIDE SEQUENCE [LARGE SCALE GENOMIC DNA]</scope>
    <source>
        <strain evidence="4 5">PCC 6912</strain>
    </source>
</reference>
<evidence type="ECO:0000259" key="3">
    <source>
        <dbReference type="PROSITE" id="PS50110"/>
    </source>
</evidence>
<organism evidence="4 5">
    <name type="scientific">Chlorogloeopsis fritschii PCC 6912</name>
    <dbReference type="NCBI Taxonomy" id="211165"/>
    <lineage>
        <taxon>Bacteria</taxon>
        <taxon>Bacillati</taxon>
        <taxon>Cyanobacteriota</taxon>
        <taxon>Cyanophyceae</taxon>
        <taxon>Nostocales</taxon>
        <taxon>Chlorogloeopsidaceae</taxon>
        <taxon>Chlorogloeopsis</taxon>
    </lineage>
</organism>
<dbReference type="PANTHER" id="PTHR44591:SF3">
    <property type="entry name" value="RESPONSE REGULATORY DOMAIN-CONTAINING PROTEIN"/>
    <property type="match status" value="1"/>
</dbReference>
<dbReference type="PROSITE" id="PS50110">
    <property type="entry name" value="RESPONSE_REGULATORY"/>
    <property type="match status" value="1"/>
</dbReference>